<dbReference type="SUPFAM" id="SSF53649">
    <property type="entry name" value="Alkaline phosphatase-like"/>
    <property type="match status" value="1"/>
</dbReference>
<dbReference type="PANTHER" id="PTHR10151">
    <property type="entry name" value="ECTONUCLEOTIDE PYROPHOSPHATASE/PHOSPHODIESTERASE"/>
    <property type="match status" value="1"/>
</dbReference>
<dbReference type="Pfam" id="PF01663">
    <property type="entry name" value="Phosphodiest"/>
    <property type="match status" value="1"/>
</dbReference>
<dbReference type="KEGG" id="tpr:Tpau_2142"/>
<evidence type="ECO:0000313" key="1">
    <source>
        <dbReference type="EMBL" id="ADG78753.1"/>
    </source>
</evidence>
<dbReference type="STRING" id="521096.Tpau_2142"/>
<proteinExistence type="predicted"/>
<reference evidence="2" key="1">
    <citation type="submission" date="2010-03" db="EMBL/GenBank/DDBJ databases">
        <title>The complete chromosome of Tsukamurella paurometabola DSM 20162.</title>
        <authorList>
            <consortium name="US DOE Joint Genome Institute (JGI-PGF)"/>
            <person name="Lucas S."/>
            <person name="Copeland A."/>
            <person name="Lapidus A."/>
            <person name="Glavina del Rio T."/>
            <person name="Dalin E."/>
            <person name="Tice H."/>
            <person name="Bruce D."/>
            <person name="Goodwin L."/>
            <person name="Pitluck S."/>
            <person name="Kyrpides N."/>
            <person name="Mavromatis K."/>
            <person name="Ivanova N."/>
            <person name="Mikhailova N."/>
            <person name="Munk A.C."/>
            <person name="Brettin T."/>
            <person name="Detter J.C."/>
            <person name="Tapia R."/>
            <person name="Han C."/>
            <person name="Larimer F."/>
            <person name="Land M."/>
            <person name="Hauser L."/>
            <person name="Markowitz V."/>
            <person name="Cheng J.-F."/>
            <person name="Hugenholtz P."/>
            <person name="Woyke T."/>
            <person name="Wu D."/>
            <person name="Jando M."/>
            <person name="Brambilla E."/>
            <person name="Klenk H.-P."/>
            <person name="Eisen J.A."/>
        </authorList>
    </citation>
    <scope>NUCLEOTIDE SEQUENCE [LARGE SCALE GENOMIC DNA]</scope>
    <source>
        <strain evidence="2">ATCC 8368 / DSM 20162 / CCUG 35730 / CIP 100753 / JCM 10117 / KCTC 9821 / NBRC 16120 / NCIMB 702349 / NCTC 13040</strain>
    </source>
</reference>
<dbReference type="Proteomes" id="UP000001213">
    <property type="component" value="Chromosome"/>
</dbReference>
<name>D5UPJ7_TSUPD</name>
<accession>D5UPJ7</accession>
<organism evidence="1 2">
    <name type="scientific">Tsukamurella paurometabola (strain ATCC 8368 / DSM 20162 / CCUG 35730 / CIP 100753 / JCM 10117 / KCTC 9821 / NBRC 16120 / NCIMB 702349 / NCTC 13040)</name>
    <name type="common">Corynebacterium paurometabolum</name>
    <dbReference type="NCBI Taxonomy" id="521096"/>
    <lineage>
        <taxon>Bacteria</taxon>
        <taxon>Bacillati</taxon>
        <taxon>Actinomycetota</taxon>
        <taxon>Actinomycetes</taxon>
        <taxon>Mycobacteriales</taxon>
        <taxon>Tsukamurellaceae</taxon>
        <taxon>Tsukamurella</taxon>
    </lineage>
</organism>
<dbReference type="InterPro" id="IPR002591">
    <property type="entry name" value="Phosphodiest/P_Trfase"/>
</dbReference>
<evidence type="ECO:0000313" key="2">
    <source>
        <dbReference type="Proteomes" id="UP000001213"/>
    </source>
</evidence>
<dbReference type="AlphaFoldDB" id="D5UPJ7"/>
<dbReference type="PANTHER" id="PTHR10151:SF120">
    <property type="entry name" value="BIS(5'-ADENOSYL)-TRIPHOSPHATASE"/>
    <property type="match status" value="1"/>
</dbReference>
<dbReference type="EMBL" id="CP001966">
    <property type="protein sequence ID" value="ADG78753.1"/>
    <property type="molecule type" value="Genomic_DNA"/>
</dbReference>
<sequence length="386" mass="40599">MGQVVPQYGSASLADVVPSAAAALGVRGFVNQLGFRPTRRVCLLLVDGLGHLLLERYAAQAPFLSELTATRICAGFPSTTATSISSIGTGLPPGEHGIVGLSFAVCGDGIATGTTINALGWNSYGVRHARDLRESVVPERVQPERTLFEAMAADGVAVTTVTPKDHVGSGLSRAVLRGADPVAATALGDIVGRVAAATATGTGERAFCYAYHGDLDMLGHVYGPGSLPWLMQLRQVDTLAESLAMALPPDCLLVITADHGMIEAPEQSRIDFDAEPALRAGVRQLAGEPRVRHVYTADGAVTDVRAAWSAVLGERAWIHTRDEAAEAGWFGPRVLDRTRERIGDLVVAMRGAHTVAVPSAEPVVSNLLGQHGSLTEDEQLVPVLVR</sequence>
<dbReference type="RefSeq" id="WP_013126775.1">
    <property type="nucleotide sequence ID" value="NC_014158.1"/>
</dbReference>
<keyword evidence="2" id="KW-1185">Reference proteome</keyword>
<gene>
    <name evidence="1" type="ordered locus">Tpau_2142</name>
</gene>
<reference evidence="1 2" key="2">
    <citation type="journal article" date="2011" name="Stand. Genomic Sci.">
        <title>Complete genome sequence of Tsukamurella paurometabola type strain (no. 33).</title>
        <authorList>
            <person name="Munk A.C."/>
            <person name="Lapidus A."/>
            <person name="Lucas S."/>
            <person name="Nolan M."/>
            <person name="Tice H."/>
            <person name="Cheng J.F."/>
            <person name="Del Rio T.G."/>
            <person name="Goodwin L."/>
            <person name="Pitluck S."/>
            <person name="Liolios K."/>
            <person name="Huntemann M."/>
            <person name="Ivanova N."/>
            <person name="Mavromatis K."/>
            <person name="Mikhailova N."/>
            <person name="Pati A."/>
            <person name="Chen A."/>
            <person name="Palaniappan K."/>
            <person name="Tapia R."/>
            <person name="Han C."/>
            <person name="Land M."/>
            <person name="Hauser L."/>
            <person name="Chang Y.J."/>
            <person name="Jeffries C.D."/>
            <person name="Brettin T."/>
            <person name="Yasawong M."/>
            <person name="Brambilla E.M."/>
            <person name="Rohde M."/>
            <person name="Sikorski J."/>
            <person name="Goker M."/>
            <person name="Detter J.C."/>
            <person name="Woyke T."/>
            <person name="Bristow J."/>
            <person name="Eisen J.A."/>
            <person name="Markowitz V."/>
            <person name="Hugenholtz P."/>
            <person name="Kyrpides N.C."/>
            <person name="Klenk H.P."/>
        </authorList>
    </citation>
    <scope>NUCLEOTIDE SEQUENCE [LARGE SCALE GENOMIC DNA]</scope>
    <source>
        <strain evidence="2">ATCC 8368 / DSM 20162 / CCUG 35730 / CIP 100753 / JCM 10117 / KCTC 9821 / NBRC 16120 / NCIMB 702349 / NCTC 13040</strain>
    </source>
</reference>
<dbReference type="eggNOG" id="COG1524">
    <property type="taxonomic scope" value="Bacteria"/>
</dbReference>
<dbReference type="Gene3D" id="3.40.720.10">
    <property type="entry name" value="Alkaline Phosphatase, subunit A"/>
    <property type="match status" value="1"/>
</dbReference>
<dbReference type="InterPro" id="IPR017850">
    <property type="entry name" value="Alkaline_phosphatase_core_sf"/>
</dbReference>
<protein>
    <submittedName>
        <fullName evidence="1">Type I phosphodiesterase/nucleotide pyrophosphatase</fullName>
    </submittedName>
</protein>
<dbReference type="GO" id="GO:0016787">
    <property type="term" value="F:hydrolase activity"/>
    <property type="evidence" value="ECO:0007669"/>
    <property type="project" value="UniProtKB-ARBA"/>
</dbReference>
<dbReference type="HOGENOM" id="CLU_039939_0_0_11"/>